<evidence type="ECO:0000256" key="5">
    <source>
        <dbReference type="SAM" id="Coils"/>
    </source>
</evidence>
<keyword evidence="3 6" id="KW-1133">Transmembrane helix</keyword>
<comment type="subcellular location">
    <subcellularLocation>
        <location evidence="1">Membrane</location>
        <topology evidence="1">Single-pass membrane protein</topology>
    </subcellularLocation>
</comment>
<feature type="transmembrane region" description="Helical" evidence="6">
    <location>
        <begin position="32"/>
        <end position="54"/>
    </location>
</feature>
<proteinExistence type="predicted"/>
<evidence type="ECO:0000256" key="2">
    <source>
        <dbReference type="ARBA" id="ARBA00022692"/>
    </source>
</evidence>
<keyword evidence="4 6" id="KW-0472">Membrane</keyword>
<dbReference type="AlphaFoldDB" id="A0A1E5T692"/>
<evidence type="ECO:0000256" key="6">
    <source>
        <dbReference type="SAM" id="Phobius"/>
    </source>
</evidence>
<keyword evidence="2 6" id="KW-0812">Transmembrane</keyword>
<accession>A0A1E5T692</accession>
<organism evidence="7 8">
    <name type="scientific">Roseivirga misakiensis</name>
    <dbReference type="NCBI Taxonomy" id="1563681"/>
    <lineage>
        <taxon>Bacteria</taxon>
        <taxon>Pseudomonadati</taxon>
        <taxon>Bacteroidota</taxon>
        <taxon>Cytophagia</taxon>
        <taxon>Cytophagales</taxon>
        <taxon>Roseivirgaceae</taxon>
        <taxon>Roseivirga</taxon>
    </lineage>
</organism>
<evidence type="ECO:0008006" key="9">
    <source>
        <dbReference type="Google" id="ProtNLM"/>
    </source>
</evidence>
<evidence type="ECO:0000313" key="7">
    <source>
        <dbReference type="EMBL" id="OEK06895.1"/>
    </source>
</evidence>
<evidence type="ECO:0000256" key="1">
    <source>
        <dbReference type="ARBA" id="ARBA00004167"/>
    </source>
</evidence>
<dbReference type="InterPro" id="IPR050739">
    <property type="entry name" value="MFP"/>
</dbReference>
<dbReference type="PANTHER" id="PTHR30386">
    <property type="entry name" value="MEMBRANE FUSION SUBUNIT OF EMRAB-TOLC MULTIDRUG EFFLUX PUMP"/>
    <property type="match status" value="1"/>
</dbReference>
<protein>
    <recommendedName>
        <fullName evidence="9">Membrane fusion protein biotin-lipoyl like domain-containing protein</fullName>
    </recommendedName>
</protein>
<feature type="coiled-coil region" evidence="5">
    <location>
        <begin position="267"/>
        <end position="294"/>
    </location>
</feature>
<dbReference type="OrthoDB" id="7057889at2"/>
<evidence type="ECO:0000256" key="4">
    <source>
        <dbReference type="ARBA" id="ARBA00023136"/>
    </source>
</evidence>
<keyword evidence="5" id="KW-0175">Coiled coil</keyword>
<gene>
    <name evidence="7" type="ORF">BFP71_04365</name>
</gene>
<sequence length="438" mass="49132">MITEAKEKSEKTGLDIRSSAVTEIMGQAPNWVIRWGITVVLLIVSLIILGSALISYDDIIPARITVTSYDPPVYIEARSTGKVTDIFVEPDQLVVKDEVLAVIENTALLNDVLLVRRLIDDFKIIPSDLDSLHLRYPLTLSIGEIQNAYSQFITQYQNYLLYLKNQPNLIQANLLTDQISEQLGLLEKQKNQIRLFEKELELSLNAYHRSLSLLDSAIISTAEFESISRSYLGDKQRLEGLKVQVATTKISISNLNGSKTRLLLSDEETLYNNNQSLEQAVQNLKNAIADWEQRYLIKSPINGRVTLFDIWNEYQNVNVGTVLFTVVPVKVGAIIGRVVLPVQNSGKVSIGQKVIIKIDNYPHAEWGSLKGFVTNISSVPKQGLAEYAIQVSIADLNTSFGKTMAFKQEMQGSAEIVTEELTILQRIFYQLREVLSRG</sequence>
<dbReference type="PANTHER" id="PTHR30386:SF26">
    <property type="entry name" value="TRANSPORT PROTEIN COMB"/>
    <property type="match status" value="1"/>
</dbReference>
<dbReference type="STRING" id="1563681.BFP71_04365"/>
<dbReference type="RefSeq" id="WP_069834207.1">
    <property type="nucleotide sequence ID" value="NZ_MDGQ01000003.1"/>
</dbReference>
<name>A0A1E5T692_9BACT</name>
<reference evidence="7 8" key="1">
    <citation type="submission" date="2016-08" db="EMBL/GenBank/DDBJ databases">
        <title>Draft genome of Fabibacter sp. strain SK-8.</title>
        <authorList>
            <person name="Wong S.-K."/>
            <person name="Hamasaki K."/>
            <person name="Yoshizawa S."/>
        </authorList>
    </citation>
    <scope>NUCLEOTIDE SEQUENCE [LARGE SCALE GENOMIC DNA]</scope>
    <source>
        <strain evidence="7 8">SK-8</strain>
    </source>
</reference>
<evidence type="ECO:0000313" key="8">
    <source>
        <dbReference type="Proteomes" id="UP000095552"/>
    </source>
</evidence>
<evidence type="ECO:0000256" key="3">
    <source>
        <dbReference type="ARBA" id="ARBA00022989"/>
    </source>
</evidence>
<dbReference type="Gene3D" id="2.40.30.170">
    <property type="match status" value="1"/>
</dbReference>
<keyword evidence="8" id="KW-1185">Reference proteome</keyword>
<dbReference type="EMBL" id="MDGQ01000003">
    <property type="protein sequence ID" value="OEK06895.1"/>
    <property type="molecule type" value="Genomic_DNA"/>
</dbReference>
<comment type="caution">
    <text evidence="7">The sequence shown here is derived from an EMBL/GenBank/DDBJ whole genome shotgun (WGS) entry which is preliminary data.</text>
</comment>
<dbReference type="Proteomes" id="UP000095552">
    <property type="component" value="Unassembled WGS sequence"/>
</dbReference>
<dbReference type="GO" id="GO:0016020">
    <property type="term" value="C:membrane"/>
    <property type="evidence" value="ECO:0007669"/>
    <property type="project" value="UniProtKB-SubCell"/>
</dbReference>